<evidence type="ECO:0000256" key="4">
    <source>
        <dbReference type="SAM" id="MobiDB-lite"/>
    </source>
</evidence>
<reference evidence="6" key="3">
    <citation type="submission" date="2025-09" db="UniProtKB">
        <authorList>
            <consortium name="Ensembl"/>
        </authorList>
    </citation>
    <scope>IDENTIFICATION</scope>
</reference>
<accession>H3BX93</accession>
<dbReference type="STRING" id="99883.ENSTNIP00000000606"/>
<keyword evidence="3" id="KW-0539">Nucleus</keyword>
<feature type="compositionally biased region" description="Basic and acidic residues" evidence="4">
    <location>
        <begin position="46"/>
        <end position="62"/>
    </location>
</feature>
<feature type="compositionally biased region" description="Basic and acidic residues" evidence="4">
    <location>
        <begin position="152"/>
        <end position="185"/>
    </location>
</feature>
<evidence type="ECO:0000256" key="1">
    <source>
        <dbReference type="ARBA" id="ARBA00004123"/>
    </source>
</evidence>
<dbReference type="InterPro" id="IPR037647">
    <property type="entry name" value="HIRIP3"/>
</dbReference>
<reference evidence="7" key="1">
    <citation type="journal article" date="2004" name="Nature">
        <title>Genome duplication in the teleost fish Tetraodon nigroviridis reveals the early vertebrate proto-karyotype.</title>
        <authorList>
            <person name="Jaillon O."/>
            <person name="Aury J.-M."/>
            <person name="Brunet F."/>
            <person name="Petit J.-L."/>
            <person name="Stange-Thomann N."/>
            <person name="Mauceli E."/>
            <person name="Bouneau L."/>
            <person name="Fischer C."/>
            <person name="Ozouf-Costaz C."/>
            <person name="Bernot A."/>
            <person name="Nicaud S."/>
            <person name="Jaffe D."/>
            <person name="Fisher S."/>
            <person name="Lutfalla G."/>
            <person name="Dossat C."/>
            <person name="Segurens B."/>
            <person name="Dasilva C."/>
            <person name="Salanoubat M."/>
            <person name="Levy M."/>
            <person name="Boudet N."/>
            <person name="Castellano S."/>
            <person name="Anthouard V."/>
            <person name="Jubin C."/>
            <person name="Castelli V."/>
            <person name="Katinka M."/>
            <person name="Vacherie B."/>
            <person name="Biemont C."/>
            <person name="Skalli Z."/>
            <person name="Cattolico L."/>
            <person name="Poulain J."/>
            <person name="De Berardinis V."/>
            <person name="Cruaud C."/>
            <person name="Duprat S."/>
            <person name="Brottier P."/>
            <person name="Coutanceau J.-P."/>
            <person name="Gouzy J."/>
            <person name="Parra G."/>
            <person name="Lardier G."/>
            <person name="Chapple C."/>
            <person name="McKernan K.J."/>
            <person name="McEwan P."/>
            <person name="Bosak S."/>
            <person name="Kellis M."/>
            <person name="Volff J.-N."/>
            <person name="Guigo R."/>
            <person name="Zody M.C."/>
            <person name="Mesirov J."/>
            <person name="Lindblad-Toh K."/>
            <person name="Birren B."/>
            <person name="Nusbaum C."/>
            <person name="Kahn D."/>
            <person name="Robinson-Rechavi M."/>
            <person name="Laudet V."/>
            <person name="Schachter V."/>
            <person name="Quetier F."/>
            <person name="Saurin W."/>
            <person name="Scarpelli C."/>
            <person name="Wincker P."/>
            <person name="Lander E.S."/>
            <person name="Weissenbach J."/>
            <person name="Roest Crollius H."/>
        </authorList>
    </citation>
    <scope>NUCLEOTIDE SEQUENCE [LARGE SCALE GENOMIC DNA]</scope>
</reference>
<dbReference type="Ensembl" id="ENSTNIT00000001595.1">
    <property type="protein sequence ID" value="ENSTNIP00000000606.1"/>
    <property type="gene ID" value="ENSTNIG00000000128.1"/>
</dbReference>
<evidence type="ECO:0000259" key="5">
    <source>
        <dbReference type="SMART" id="SM01082"/>
    </source>
</evidence>
<keyword evidence="7" id="KW-1185">Reference proteome</keyword>
<dbReference type="GeneTree" id="ENSGT00390000014062"/>
<dbReference type="GO" id="GO:0005634">
    <property type="term" value="C:nucleus"/>
    <property type="evidence" value="ECO:0007669"/>
    <property type="project" value="UniProtKB-SubCell"/>
</dbReference>
<evidence type="ECO:0000313" key="6">
    <source>
        <dbReference type="Ensembl" id="ENSTNIP00000000606.1"/>
    </source>
</evidence>
<feature type="compositionally biased region" description="Basic residues" evidence="4">
    <location>
        <begin position="1"/>
        <end position="12"/>
    </location>
</feature>
<comment type="subcellular location">
    <subcellularLocation>
        <location evidence="1">Nucleus</location>
    </subcellularLocation>
</comment>
<feature type="compositionally biased region" description="Acidic residues" evidence="4">
    <location>
        <begin position="84"/>
        <end position="96"/>
    </location>
</feature>
<evidence type="ECO:0000256" key="2">
    <source>
        <dbReference type="ARBA" id="ARBA00023186"/>
    </source>
</evidence>
<feature type="compositionally biased region" description="Acidic residues" evidence="4">
    <location>
        <begin position="33"/>
        <end position="45"/>
    </location>
</feature>
<dbReference type="HOGENOM" id="CLU_051192_0_0_1"/>
<feature type="domain" description="Histone chaperone" evidence="5">
    <location>
        <begin position="247"/>
        <end position="281"/>
    </location>
</feature>
<name>H3BX93_TETNG</name>
<proteinExistence type="predicted"/>
<keyword evidence="2" id="KW-0143">Chaperone</keyword>
<evidence type="ECO:0000313" key="7">
    <source>
        <dbReference type="Proteomes" id="UP000007303"/>
    </source>
</evidence>
<dbReference type="AlphaFoldDB" id="H3BX93"/>
<sequence length="327" mass="36876">ENRKSQKKRKRTRSDDKEQVMNKSQRQNKMQESSEESVDEDENGIETDKNADDSPEEMEKSKANTFEDSDTARKITSCEKETSQSDEDSDGNDEDDVPQKSEKLKNDTASDDGDKGNGPNLLPIQEEPSEKKIKDDTDSDSSSLPSLEDEDDKRRENLQEKKKNVGKKQGEGTKKSDKGGQKDEHKSVVRLKRFISLCGVRRNYKKLLHGCRSVRSQVAVLKKELEDLGVHAGKPSVERCKKIKMMREEAQELAELDVNNIISTQGRPKRRGASVLQKQQEPPSSTYTRVLNSGSDSDEENKVNTGCRRTTDWSNLHGIISDDADSD</sequence>
<feature type="compositionally biased region" description="Basic and acidic residues" evidence="4">
    <location>
        <begin position="70"/>
        <end position="83"/>
    </location>
</feature>
<dbReference type="InterPro" id="IPR019098">
    <property type="entry name" value="Histone_chaperone_domain_CHZ"/>
</dbReference>
<organism evidence="6 7">
    <name type="scientific">Tetraodon nigroviridis</name>
    <name type="common">Spotted green pufferfish</name>
    <name type="synonym">Chelonodon nigroviridis</name>
    <dbReference type="NCBI Taxonomy" id="99883"/>
    <lineage>
        <taxon>Eukaryota</taxon>
        <taxon>Metazoa</taxon>
        <taxon>Chordata</taxon>
        <taxon>Craniata</taxon>
        <taxon>Vertebrata</taxon>
        <taxon>Euteleostomi</taxon>
        <taxon>Actinopterygii</taxon>
        <taxon>Neopterygii</taxon>
        <taxon>Teleostei</taxon>
        <taxon>Neoteleostei</taxon>
        <taxon>Acanthomorphata</taxon>
        <taxon>Eupercaria</taxon>
        <taxon>Tetraodontiformes</taxon>
        <taxon>Tetradontoidea</taxon>
        <taxon>Tetraodontidae</taxon>
        <taxon>Tetraodon</taxon>
    </lineage>
</organism>
<dbReference type="PANTHER" id="PTHR15410:SF2">
    <property type="entry name" value="HIRA-INTERACTING PROTEIN 3"/>
    <property type="match status" value="1"/>
</dbReference>
<dbReference type="OMA" id="CGIRKIW"/>
<reference evidence="6" key="2">
    <citation type="submission" date="2025-08" db="UniProtKB">
        <authorList>
            <consortium name="Ensembl"/>
        </authorList>
    </citation>
    <scope>IDENTIFICATION</scope>
</reference>
<feature type="compositionally biased region" description="Basic and acidic residues" evidence="4">
    <location>
        <begin position="97"/>
        <end position="115"/>
    </location>
</feature>
<dbReference type="SMART" id="SM01082">
    <property type="entry name" value="CHZ"/>
    <property type="match status" value="1"/>
</dbReference>
<protein>
    <submittedName>
        <fullName evidence="6">HIRA interacting protein 3</fullName>
    </submittedName>
</protein>
<dbReference type="PANTHER" id="PTHR15410">
    <property type="entry name" value="HIRA-INTERACTING PROTEIN 3"/>
    <property type="match status" value="1"/>
</dbReference>
<feature type="region of interest" description="Disordered" evidence="4">
    <location>
        <begin position="1"/>
        <end position="185"/>
    </location>
</feature>
<dbReference type="Proteomes" id="UP000007303">
    <property type="component" value="Unassembled WGS sequence"/>
</dbReference>
<feature type="region of interest" description="Disordered" evidence="4">
    <location>
        <begin position="264"/>
        <end position="311"/>
    </location>
</feature>
<feature type="compositionally biased region" description="Polar residues" evidence="4">
    <location>
        <begin position="276"/>
        <end position="295"/>
    </location>
</feature>
<feature type="compositionally biased region" description="Polar residues" evidence="4">
    <location>
        <begin position="21"/>
        <end position="31"/>
    </location>
</feature>
<dbReference type="InParanoid" id="H3BX93"/>
<evidence type="ECO:0000256" key="3">
    <source>
        <dbReference type="ARBA" id="ARBA00023242"/>
    </source>
</evidence>